<dbReference type="EnsemblBacteria" id="ABL78748">
    <property type="protein sequence ID" value="ABL78748"/>
    <property type="gene ID" value="Tpen_1351"/>
</dbReference>
<dbReference type="PANTHER" id="PTHR35797:SF1">
    <property type="entry name" value="PROTEASE"/>
    <property type="match status" value="1"/>
</dbReference>
<dbReference type="KEGG" id="tpe:Tpen_1351"/>
<name>A1RZW8_THEPD</name>
<evidence type="ECO:0000256" key="2">
    <source>
        <dbReference type="SAM" id="Phobius"/>
    </source>
</evidence>
<feature type="region of interest" description="Disordered" evidence="1">
    <location>
        <begin position="286"/>
        <end position="311"/>
    </location>
</feature>
<dbReference type="RefSeq" id="WP_011753013.1">
    <property type="nucleotide sequence ID" value="NC_008698.1"/>
</dbReference>
<gene>
    <name evidence="4" type="ordered locus">Tpen_1351</name>
</gene>
<dbReference type="STRING" id="368408.Tpen_1351"/>
<feature type="transmembrane region" description="Helical" evidence="2">
    <location>
        <begin position="257"/>
        <end position="279"/>
    </location>
</feature>
<evidence type="ECO:0000313" key="4">
    <source>
        <dbReference type="EMBL" id="ABL78748.1"/>
    </source>
</evidence>
<dbReference type="eggNOG" id="arCOG02768">
    <property type="taxonomic scope" value="Archaea"/>
</dbReference>
<keyword evidence="2" id="KW-0472">Membrane</keyword>
<dbReference type="PANTHER" id="PTHR35797">
    <property type="entry name" value="PROTEASE-RELATED"/>
    <property type="match status" value="1"/>
</dbReference>
<dbReference type="HOGENOM" id="CLU_064706_0_1_2"/>
<organism evidence="4 5">
    <name type="scientific">Thermofilum pendens (strain DSM 2475 / Hrk 5)</name>
    <dbReference type="NCBI Taxonomy" id="368408"/>
    <lineage>
        <taxon>Archaea</taxon>
        <taxon>Thermoproteota</taxon>
        <taxon>Thermoprotei</taxon>
        <taxon>Thermofilales</taxon>
        <taxon>Thermofilaceae</taxon>
        <taxon>Thermofilum</taxon>
    </lineage>
</organism>
<keyword evidence="2" id="KW-1133">Transmembrane helix</keyword>
<feature type="transmembrane region" description="Helical" evidence="2">
    <location>
        <begin position="199"/>
        <end position="219"/>
    </location>
</feature>
<dbReference type="Pfam" id="PF02517">
    <property type="entry name" value="Rce1-like"/>
    <property type="match status" value="1"/>
</dbReference>
<proteinExistence type="predicted"/>
<evidence type="ECO:0000256" key="1">
    <source>
        <dbReference type="SAM" id="MobiDB-lite"/>
    </source>
</evidence>
<reference evidence="5" key="1">
    <citation type="journal article" date="2008" name="J. Bacteriol.">
        <title>Genome sequence of Thermofilum pendens reveals an exceptional loss of biosynthetic pathways without genome reduction.</title>
        <authorList>
            <person name="Anderson I."/>
            <person name="Rodriguez J."/>
            <person name="Susanti D."/>
            <person name="Porat I."/>
            <person name="Reich C."/>
            <person name="Ulrich L.E."/>
            <person name="Elkins J.G."/>
            <person name="Mavromatis K."/>
            <person name="Lykidis A."/>
            <person name="Kim E."/>
            <person name="Thompson L.S."/>
            <person name="Nolan M."/>
            <person name="Land M."/>
            <person name="Copeland A."/>
            <person name="Lapidus A."/>
            <person name="Lucas S."/>
            <person name="Detter C."/>
            <person name="Zhulin I.B."/>
            <person name="Olsen G.J."/>
            <person name="Whitman W."/>
            <person name="Mukhopadhyay B."/>
            <person name="Bristow J."/>
            <person name="Kyrpides N."/>
        </authorList>
    </citation>
    <scope>NUCLEOTIDE SEQUENCE [LARGE SCALE GENOMIC DNA]</scope>
    <source>
        <strain evidence="5">DSM 2475 / Hrk 5</strain>
    </source>
</reference>
<keyword evidence="5" id="KW-1185">Reference proteome</keyword>
<protein>
    <submittedName>
        <fullName evidence="4">Abortive infection protein</fullName>
    </submittedName>
</protein>
<keyword evidence="2" id="KW-0812">Transmembrane</keyword>
<feature type="transmembrane region" description="Helical" evidence="2">
    <location>
        <begin position="171"/>
        <end position="193"/>
    </location>
</feature>
<feature type="transmembrane region" description="Helical" evidence="2">
    <location>
        <begin position="75"/>
        <end position="102"/>
    </location>
</feature>
<dbReference type="GO" id="GO:0080120">
    <property type="term" value="P:CAAX-box protein maturation"/>
    <property type="evidence" value="ECO:0007669"/>
    <property type="project" value="UniProtKB-ARBA"/>
</dbReference>
<dbReference type="GO" id="GO:0004175">
    <property type="term" value="F:endopeptidase activity"/>
    <property type="evidence" value="ECO:0007669"/>
    <property type="project" value="UniProtKB-ARBA"/>
</dbReference>
<dbReference type="Proteomes" id="UP000000641">
    <property type="component" value="Chromosome"/>
</dbReference>
<feature type="domain" description="CAAX prenyl protease 2/Lysostaphin resistance protein A-like" evidence="3">
    <location>
        <begin position="137"/>
        <end position="239"/>
    </location>
</feature>
<feature type="transmembrane region" description="Helical" evidence="2">
    <location>
        <begin position="122"/>
        <end position="150"/>
    </location>
</feature>
<dbReference type="MEROPS" id="G05.004"/>
<dbReference type="InterPro" id="IPR003675">
    <property type="entry name" value="Rce1/LyrA-like_dom"/>
</dbReference>
<dbReference type="GeneID" id="4600875"/>
<evidence type="ECO:0000313" key="5">
    <source>
        <dbReference type="Proteomes" id="UP000000641"/>
    </source>
</evidence>
<sequence length="311" mass="31997">MGAWRRLAAFLAIAYALATAIDVAVYASGFRGALATVAWGAARMWSVALAVWLADRVNGTGWGVRGFLGSPSSALKLYLLSPLVAYAALGVYAVLATLLGLFDFDAYVELLAKALERSGAPSALAPALAVAGIASAYLAAVTVNAALALGEELGWRGYAYRLLGGEPGLKSTLVVGVAWALWHAPATILLGYNYPESRLLGLLPYSALLSAATYPLLLATTASGSVLPAASLHGAMNALWGLTVAASRLRGAEGELLLGMGVLGVAAWAIVAVALWAVAGRRRRAERLPEGAKPGEPGLAGGSVREDRGSR</sequence>
<evidence type="ECO:0000259" key="3">
    <source>
        <dbReference type="Pfam" id="PF02517"/>
    </source>
</evidence>
<dbReference type="AlphaFoldDB" id="A1RZW8"/>
<accession>A1RZW8</accession>
<dbReference type="InterPro" id="IPR042150">
    <property type="entry name" value="MmRce1-like"/>
</dbReference>
<dbReference type="EMBL" id="CP000505">
    <property type="protein sequence ID" value="ABL78748.1"/>
    <property type="molecule type" value="Genomic_DNA"/>
</dbReference>